<sequence length="164" mass="18007">MPISPSSVLPATRSAQLQATLAWIEAVSSADFAAMQDAVTEDYTQELLPADSQHPPWPSRAAYLEFYSKLLPNFASFVTTIHEVKECKGLVLMDASSVADTITGFHYEMAYDLTFTVAQQTDGSYKVTSLKEHFRDTAARDALEKHFILQVQAPQAGWAGAFGN</sequence>
<protein>
    <recommendedName>
        <fullName evidence="1">SnoaL-like domain-containing protein</fullName>
    </recommendedName>
</protein>
<dbReference type="EMBL" id="SGPM01000094">
    <property type="protein sequence ID" value="THH30094.1"/>
    <property type="molecule type" value="Genomic_DNA"/>
</dbReference>
<dbReference type="Proteomes" id="UP000308730">
    <property type="component" value="Unassembled WGS sequence"/>
</dbReference>
<feature type="domain" description="SnoaL-like" evidence="1">
    <location>
        <begin position="22"/>
        <end position="117"/>
    </location>
</feature>
<dbReference type="Gene3D" id="3.10.450.50">
    <property type="match status" value="1"/>
</dbReference>
<dbReference type="SUPFAM" id="SSF54427">
    <property type="entry name" value="NTF2-like"/>
    <property type="match status" value="1"/>
</dbReference>
<evidence type="ECO:0000259" key="1">
    <source>
        <dbReference type="Pfam" id="PF12680"/>
    </source>
</evidence>
<keyword evidence="3" id="KW-1185">Reference proteome</keyword>
<dbReference type="Pfam" id="PF12680">
    <property type="entry name" value="SnoaL_2"/>
    <property type="match status" value="1"/>
</dbReference>
<evidence type="ECO:0000313" key="2">
    <source>
        <dbReference type="EMBL" id="THH30094.1"/>
    </source>
</evidence>
<name>A0A4S4MUU9_9APHY</name>
<proteinExistence type="predicted"/>
<dbReference type="InterPro" id="IPR032710">
    <property type="entry name" value="NTF2-like_dom_sf"/>
</dbReference>
<evidence type="ECO:0000313" key="3">
    <source>
        <dbReference type="Proteomes" id="UP000308730"/>
    </source>
</evidence>
<dbReference type="OrthoDB" id="3758478at2759"/>
<dbReference type="InterPro" id="IPR037401">
    <property type="entry name" value="SnoaL-like"/>
</dbReference>
<organism evidence="2 3">
    <name type="scientific">Antrodiella citrinella</name>
    <dbReference type="NCBI Taxonomy" id="2447956"/>
    <lineage>
        <taxon>Eukaryota</taxon>
        <taxon>Fungi</taxon>
        <taxon>Dikarya</taxon>
        <taxon>Basidiomycota</taxon>
        <taxon>Agaricomycotina</taxon>
        <taxon>Agaricomycetes</taxon>
        <taxon>Polyporales</taxon>
        <taxon>Steccherinaceae</taxon>
        <taxon>Antrodiella</taxon>
    </lineage>
</organism>
<gene>
    <name evidence="2" type="ORF">EUX98_g4093</name>
</gene>
<reference evidence="2 3" key="1">
    <citation type="submission" date="2019-02" db="EMBL/GenBank/DDBJ databases">
        <title>Genome sequencing of the rare red list fungi Antrodiella citrinella (Flaviporus citrinellus).</title>
        <authorList>
            <person name="Buettner E."/>
            <person name="Kellner H."/>
        </authorList>
    </citation>
    <scope>NUCLEOTIDE SEQUENCE [LARGE SCALE GENOMIC DNA]</scope>
    <source>
        <strain evidence="2 3">DSM 108506</strain>
    </source>
</reference>
<dbReference type="AlphaFoldDB" id="A0A4S4MUU9"/>
<comment type="caution">
    <text evidence="2">The sequence shown here is derived from an EMBL/GenBank/DDBJ whole genome shotgun (WGS) entry which is preliminary data.</text>
</comment>
<accession>A0A4S4MUU9</accession>